<comment type="caution">
    <text evidence="4">The sequence shown here is derived from an EMBL/GenBank/DDBJ whole genome shotgun (WGS) entry which is preliminary data.</text>
</comment>
<protein>
    <submittedName>
        <fullName evidence="4">Putative proteoglycan 4-like</fullName>
    </submittedName>
</protein>
<dbReference type="PROSITE" id="PS51034">
    <property type="entry name" value="ZP_2"/>
    <property type="match status" value="1"/>
</dbReference>
<proteinExistence type="predicted"/>
<feature type="domain" description="ZP" evidence="3">
    <location>
        <begin position="1"/>
        <end position="58"/>
    </location>
</feature>
<keyword evidence="2" id="KW-0472">Membrane</keyword>
<organism evidence="4 5">
    <name type="scientific">Penaeus vannamei</name>
    <name type="common">Whiteleg shrimp</name>
    <name type="synonym">Litopenaeus vannamei</name>
    <dbReference type="NCBI Taxonomy" id="6689"/>
    <lineage>
        <taxon>Eukaryota</taxon>
        <taxon>Metazoa</taxon>
        <taxon>Ecdysozoa</taxon>
        <taxon>Arthropoda</taxon>
        <taxon>Crustacea</taxon>
        <taxon>Multicrustacea</taxon>
        <taxon>Malacostraca</taxon>
        <taxon>Eumalacostraca</taxon>
        <taxon>Eucarida</taxon>
        <taxon>Decapoda</taxon>
        <taxon>Dendrobranchiata</taxon>
        <taxon>Penaeoidea</taxon>
        <taxon>Penaeidae</taxon>
        <taxon>Penaeus</taxon>
    </lineage>
</organism>
<evidence type="ECO:0000256" key="2">
    <source>
        <dbReference type="SAM" id="Phobius"/>
    </source>
</evidence>
<evidence type="ECO:0000256" key="1">
    <source>
        <dbReference type="SAM" id="MobiDB-lite"/>
    </source>
</evidence>
<feature type="compositionally biased region" description="Basic and acidic residues" evidence="1">
    <location>
        <begin position="1612"/>
        <end position="1622"/>
    </location>
</feature>
<keyword evidence="5" id="KW-1185">Reference proteome</keyword>
<dbReference type="EMBL" id="QCYY01004641">
    <property type="protein sequence ID" value="ROT60670.1"/>
    <property type="molecule type" value="Genomic_DNA"/>
</dbReference>
<name>A0A3R7LP54_PENVA</name>
<keyword evidence="2" id="KW-0812">Transmembrane</keyword>
<sequence>MHFWARTYDTFDTGATLITYANMSAFKFPDRMQVFLTCNVEICTDRCDNRCLGEPSQPVTFITKPDVVRVTTPLTPTRPPPPAPLCRPGSTDPRCKPGIVRPVCGPGSTDPACRPTVPSKPLCYPGSTDPGCLKPTTSKPNCYPGSSDPRCARFTTPKPATAPPNCYPGARDPRCPQPITRPTPKPTTAPPNCYPGARDPRCPKATTPRPTTRPTTQFTCRIGSKDPRCQQPTTPNPDVILVQQILSVPEQLHVLRPDLQLNPPLLSVVYQDLEIQDVLNLSHLDPDVILVQQIHSVQEQLHVLHPDQQLNPPLLSVVYQDLEIQDVLNLSHLDPDVILVQQIHSVDKQLQDLHLSQLLSLSACQVLGIQDVLSQLHLNLDVILVQQIHSVHKLLRVLRQNQQLLDPPLLSVVYQVQEILDALNPQHPDLCVSLAQEIQDVHSQQHPVPHQNQQQLLPTVILVLGIQDVHNLQLALHQNQQQLLLTVILVLGIQDVHKQQPHSHAHLVQRTLGVFSHQLLLTVILDPEILAVLNPQPHGLLLLQLRNLLAVQVLGIQDVLSQRHLDPDVILVQQILSVPEQLHVLRPDQQHNPPLLSVVYQVQEILDALNPQHPDLCVSLAQEIQDAHSQQHPVPHQNQQQLLLTVILVLGIQDVQHLQLVLQLDQPPSSLAGKVQRIQDARHQLPQNPPLPNSFVSQDPEILAVLNLQLHDQRLLQLHNSSVVLVPQIHAVLNQLHLDPDVILVQQIHNVHKLLRVLHQNQQLLDPSLPSVVYQVQEILDAPNPQHPDLCVSLAQEIQDVHSQQHPVPHQNQQQLLLTVILVLGIQDVHNQQLALHQNQQQLLLTVILVLGIQDVHNLQLALHQNQQLHSHAHLVQRTLGVFSHQLLLTVILIHSVQEQLHVLRPDLQLNPPLLSVVYQDLEIQDVLNLPHLDPDVILVQQIHSVDKQLQDLHLSQLLSLSACQVLGIQDVLSQLHLNLDVILVQQIHSVHKLLRVLRQNQQLLDPPLLSVVYQVQEILDALNPQHPDLCVSLAQEIQDAHSQQHPVLHQNQQQLLLTVILVLGIQDVQHLQLVLQLDQPPSSLAGKAQRIQDARHQLPQNPPLPNSFVSQDPEILAVLNLQLHDQRLLQLHNSSVALVQQIHAVQEILDALNQLHQDPDVILVQQILSVQEQLHVLRPDQQFNPQLLSVVYQVQEILDALNLPHLDPDVILVQQIHSVNRQLQDLHPSQLHSSSACQVLGTQDVLSQLHPNPDVILVQQILSVPDQQLHVPKILDAVNPQHHVQYVSQDQEIQDAHSQQHPVPHQNQQQLLLTVILVLGIQDVHNLQLALHQNQQQLLLTVILVSLSSSVSQDPEILAALNPQPHGLLLLQLRNLLAVQVLGIRDVLNQLHLDPDVILVQQILSVPEQLHVLRQDQLNPPLLSVVYQVLGIQDVLSQLHPNPDVFLVQQILSVPEQLHVLRQNQQLNPPLLSVVYQVQEILDALNQLHLDPDATLVQQIHSVDRQLQDLHLSQLLSSSACQVLETQDVLNQQLQDPIVILVLLTQDAEAKQLHNLPLLSSVHQMYTRLQRSKMPSAYHSPYSQASPYSRSGPTTQVGDGSNQFTFTTKKPSHDQDFHGDKDPKYHAFHSWLYQPAPRPRNRVRGRREVDESKSMMVSVGVQQLVEAPQAKSGHIVVDTEGENLLVEMPNNGRLVLPLRDAQAVIEDVPVEYDSEMPLRRHRRSAVGSETPQRGEQVYSSKNYSILSLSATSAILLFGVLVGLVGIVIVTARKWAGSKDTAYNQGIEAL</sequence>
<evidence type="ECO:0000313" key="4">
    <source>
        <dbReference type="EMBL" id="ROT60670.1"/>
    </source>
</evidence>
<dbReference type="OrthoDB" id="10683483at2759"/>
<reference evidence="4 5" key="1">
    <citation type="submission" date="2018-04" db="EMBL/GenBank/DDBJ databases">
        <authorList>
            <person name="Zhang X."/>
            <person name="Yuan J."/>
            <person name="Li F."/>
            <person name="Xiang J."/>
        </authorList>
    </citation>
    <scope>NUCLEOTIDE SEQUENCE [LARGE SCALE GENOMIC DNA]</scope>
    <source>
        <tissue evidence="4">Muscle</tissue>
    </source>
</reference>
<feature type="compositionally biased region" description="Low complexity" evidence="1">
    <location>
        <begin position="206"/>
        <end position="216"/>
    </location>
</feature>
<feature type="compositionally biased region" description="Polar residues" evidence="1">
    <location>
        <begin position="1582"/>
        <end position="1610"/>
    </location>
</feature>
<reference evidence="4 5" key="2">
    <citation type="submission" date="2019-01" db="EMBL/GenBank/DDBJ databases">
        <title>The decoding of complex shrimp genome reveals the adaptation for benthos swimmer, frequently molting mechanism and breeding impact on genome.</title>
        <authorList>
            <person name="Sun Y."/>
            <person name="Gao Y."/>
            <person name="Yu Y."/>
        </authorList>
    </citation>
    <scope>NUCLEOTIDE SEQUENCE [LARGE SCALE GENOMIC DNA]</scope>
    <source>
        <tissue evidence="4">Muscle</tissue>
    </source>
</reference>
<gene>
    <name evidence="4" type="ORF">C7M84_021791</name>
</gene>
<dbReference type="InterPro" id="IPR001507">
    <property type="entry name" value="ZP_dom"/>
</dbReference>
<feature type="compositionally biased region" description="Pro residues" evidence="1">
    <location>
        <begin position="179"/>
        <end position="193"/>
    </location>
</feature>
<evidence type="ECO:0000313" key="5">
    <source>
        <dbReference type="Proteomes" id="UP000283509"/>
    </source>
</evidence>
<feature type="transmembrane region" description="Helical" evidence="2">
    <location>
        <begin position="1746"/>
        <end position="1770"/>
    </location>
</feature>
<keyword evidence="2" id="KW-1133">Transmembrane helix</keyword>
<dbReference type="PANTHER" id="PTHR46560">
    <property type="entry name" value="CYPHER, ISOFORM B"/>
    <property type="match status" value="1"/>
</dbReference>
<dbReference type="Proteomes" id="UP000283509">
    <property type="component" value="Unassembled WGS sequence"/>
</dbReference>
<feature type="region of interest" description="Disordered" evidence="1">
    <location>
        <begin position="179"/>
        <end position="234"/>
    </location>
</feature>
<dbReference type="PANTHER" id="PTHR46560:SF6">
    <property type="entry name" value="ZYE"/>
    <property type="match status" value="1"/>
</dbReference>
<feature type="region of interest" description="Disordered" evidence="1">
    <location>
        <begin position="1576"/>
        <end position="1622"/>
    </location>
</feature>
<accession>A0A3R7LP54</accession>
<evidence type="ECO:0000259" key="3">
    <source>
        <dbReference type="PROSITE" id="PS51034"/>
    </source>
</evidence>